<sequence length="160" mass="16767">SEVEADNTAKLSNLDISSSTQEDGSKLETHDAEDGPKALDMGDGEGTALAASTTTDVVPESTVDGDTLSEDGIHESPVSPSSSREGTSGYLAGSGSSTASVYSASGADESADRILNQDSMPQATRRSWVPGKRHPDEDDTSLAWRKHKKHFFILSNAGKP</sequence>
<feature type="region of interest" description="Disordered" evidence="1">
    <location>
        <begin position="1"/>
        <end position="142"/>
    </location>
</feature>
<reference evidence="2" key="1">
    <citation type="journal article" date="2015" name="Front. Plant Sci.">
        <title>Characterization of reference genes for RT-qPCR in the desert moss Syntrichia caninervis in response to abiotic stress and desiccation/rehydration.</title>
        <authorList>
            <person name="Li X."/>
            <person name="Zhang D."/>
            <person name="Li H."/>
            <person name="Gao B."/>
            <person name="Yang H."/>
            <person name="Zhang Y."/>
            <person name="Wood A.J."/>
        </authorList>
    </citation>
    <scope>NUCLEOTIDE SEQUENCE</scope>
</reference>
<accession>A0A096XKH2</accession>
<feature type="non-terminal residue" evidence="2">
    <location>
        <position position="160"/>
    </location>
</feature>
<organism evidence="2">
    <name type="scientific">Syntrichia caninervis</name>
    <dbReference type="NCBI Taxonomy" id="200751"/>
    <lineage>
        <taxon>Eukaryota</taxon>
        <taxon>Viridiplantae</taxon>
        <taxon>Streptophyta</taxon>
        <taxon>Embryophyta</taxon>
        <taxon>Bryophyta</taxon>
        <taxon>Bryophytina</taxon>
        <taxon>Bryopsida</taxon>
        <taxon>Dicranidae</taxon>
        <taxon>Pottiales</taxon>
        <taxon>Pottiaceae</taxon>
        <taxon>Syntrichia</taxon>
    </lineage>
</organism>
<name>A0A096XKH2_9BRYO</name>
<feature type="compositionally biased region" description="Polar residues" evidence="1">
    <location>
        <begin position="116"/>
        <end position="125"/>
    </location>
</feature>
<protein>
    <submittedName>
        <fullName evidence="2">Syntrichia caninervis SAND family protein mRNA</fullName>
    </submittedName>
</protein>
<feature type="compositionally biased region" description="Polar residues" evidence="1">
    <location>
        <begin position="9"/>
        <end position="22"/>
    </location>
</feature>
<evidence type="ECO:0000313" key="2">
    <source>
        <dbReference type="EMBL" id="AHZ58492.1"/>
    </source>
</evidence>
<dbReference type="AlphaFoldDB" id="A0A096XKH2"/>
<evidence type="ECO:0000256" key="1">
    <source>
        <dbReference type="SAM" id="MobiDB-lite"/>
    </source>
</evidence>
<dbReference type="EMBL" id="KJ398834">
    <property type="protein sequence ID" value="AHZ58492.1"/>
    <property type="molecule type" value="mRNA"/>
</dbReference>
<feature type="compositionally biased region" description="Low complexity" evidence="1">
    <location>
        <begin position="93"/>
        <end position="107"/>
    </location>
</feature>
<feature type="compositionally biased region" description="Basic and acidic residues" evidence="1">
    <location>
        <begin position="23"/>
        <end position="37"/>
    </location>
</feature>
<feature type="non-terminal residue" evidence="2">
    <location>
        <position position="1"/>
    </location>
</feature>
<proteinExistence type="evidence at transcript level"/>